<dbReference type="InterPro" id="IPR003583">
    <property type="entry name" value="Hlx-hairpin-Hlx_DNA-bd_motif"/>
</dbReference>
<dbReference type="InterPro" id="IPR012340">
    <property type="entry name" value="NA-bd_OB-fold"/>
</dbReference>
<comment type="subcellular location">
    <subcellularLocation>
        <location evidence="6">Cytoplasm</location>
    </subcellularLocation>
</comment>
<dbReference type="Proteomes" id="UP000284731">
    <property type="component" value="Unassembled WGS sequence"/>
</dbReference>
<name>A0A412PEI1_9FIRM</name>
<feature type="region of interest" description="Domain III" evidence="6">
    <location>
        <begin position="146"/>
        <end position="198"/>
    </location>
</feature>
<dbReference type="SUPFAM" id="SSF50249">
    <property type="entry name" value="Nucleic acid-binding proteins"/>
    <property type="match status" value="1"/>
</dbReference>
<accession>A0A412PEI1</accession>
<gene>
    <name evidence="6 8" type="primary">ruvA</name>
    <name evidence="8" type="ORF">DWX20_04370</name>
</gene>
<dbReference type="GO" id="GO:0005524">
    <property type="term" value="F:ATP binding"/>
    <property type="evidence" value="ECO:0007669"/>
    <property type="project" value="InterPro"/>
</dbReference>
<comment type="function">
    <text evidence="6">The RuvA-RuvB-RuvC complex processes Holliday junction (HJ) DNA during genetic recombination and DNA repair, while the RuvA-RuvB complex plays an important role in the rescue of blocked DNA replication forks via replication fork reversal (RFR). RuvA specifically binds to HJ cruciform DNA, conferring on it an open structure. The RuvB hexamer acts as an ATP-dependent pump, pulling dsDNA into and through the RuvAB complex. HJ branch migration allows RuvC to scan DNA until it finds its consensus sequence, where it cleaves and resolves the cruciform DNA.</text>
</comment>
<evidence type="ECO:0000256" key="6">
    <source>
        <dbReference type="HAMAP-Rule" id="MF_00031"/>
    </source>
</evidence>
<dbReference type="Gene3D" id="1.10.150.20">
    <property type="entry name" value="5' to 3' exonuclease, C-terminal subdomain"/>
    <property type="match status" value="1"/>
</dbReference>
<dbReference type="CDD" id="cd14332">
    <property type="entry name" value="UBA_RuvA_C"/>
    <property type="match status" value="1"/>
</dbReference>
<keyword evidence="3 6" id="KW-0238">DNA-binding</keyword>
<evidence type="ECO:0000256" key="5">
    <source>
        <dbReference type="ARBA" id="ARBA00023204"/>
    </source>
</evidence>
<dbReference type="Pfam" id="PF07499">
    <property type="entry name" value="RuvA_C"/>
    <property type="match status" value="1"/>
</dbReference>
<proteinExistence type="inferred from homology"/>
<comment type="caution">
    <text evidence="8">The sequence shown here is derived from an EMBL/GenBank/DDBJ whole genome shotgun (WGS) entry which is preliminary data.</text>
</comment>
<dbReference type="GO" id="GO:0009379">
    <property type="term" value="C:Holliday junction helicase complex"/>
    <property type="evidence" value="ECO:0007669"/>
    <property type="project" value="InterPro"/>
</dbReference>
<keyword evidence="1 6" id="KW-0963">Cytoplasm</keyword>
<evidence type="ECO:0000256" key="1">
    <source>
        <dbReference type="ARBA" id="ARBA00022490"/>
    </source>
</evidence>
<dbReference type="InterPro" id="IPR036267">
    <property type="entry name" value="RuvA_C_sf"/>
</dbReference>
<dbReference type="GO" id="GO:0016787">
    <property type="term" value="F:hydrolase activity"/>
    <property type="evidence" value="ECO:0007669"/>
    <property type="project" value="UniProtKB-KW"/>
</dbReference>
<evidence type="ECO:0000256" key="4">
    <source>
        <dbReference type="ARBA" id="ARBA00023172"/>
    </source>
</evidence>
<evidence type="ECO:0000259" key="7">
    <source>
        <dbReference type="SMART" id="SM00278"/>
    </source>
</evidence>
<dbReference type="GO" id="GO:0006310">
    <property type="term" value="P:DNA recombination"/>
    <property type="evidence" value="ECO:0007669"/>
    <property type="project" value="UniProtKB-UniRule"/>
</dbReference>
<dbReference type="InterPro" id="IPR000085">
    <property type="entry name" value="RuvA"/>
</dbReference>
<keyword evidence="2 6" id="KW-0227">DNA damage</keyword>
<sequence length="198" mass="21674">MSDMIAFVKGKVASYGADWVVVDCHDIGYQMAYPHPENLHLNDEVFIYTYLHITENDMSLFGFESQDEKALFLKLISVKGLGPKTAMGMLSKCGYQSIVSAIESGDVTLLKKMPGIGAKSASQIVLDLKGKLVSVPTSSPKQDTVSYPAEIREALEGLKNLGYKQGELSAVANMMSENPGLTTEKYLKLGLQFLVKQK</sequence>
<keyword evidence="5 6" id="KW-0234">DNA repair</keyword>
<dbReference type="GO" id="GO:0009378">
    <property type="term" value="F:four-way junction helicase activity"/>
    <property type="evidence" value="ECO:0007669"/>
    <property type="project" value="InterPro"/>
</dbReference>
<keyword evidence="4 6" id="KW-0233">DNA recombination</keyword>
<dbReference type="AlphaFoldDB" id="A0A412PEI1"/>
<dbReference type="SMART" id="SM00278">
    <property type="entry name" value="HhH1"/>
    <property type="match status" value="2"/>
</dbReference>
<dbReference type="Pfam" id="PF01330">
    <property type="entry name" value="RuvA_N"/>
    <property type="match status" value="1"/>
</dbReference>
<organism evidence="8 9">
    <name type="scientific">Solobacterium moorei</name>
    <dbReference type="NCBI Taxonomy" id="102148"/>
    <lineage>
        <taxon>Bacteria</taxon>
        <taxon>Bacillati</taxon>
        <taxon>Bacillota</taxon>
        <taxon>Erysipelotrichia</taxon>
        <taxon>Erysipelotrichales</taxon>
        <taxon>Erysipelotrichaceae</taxon>
        <taxon>Solobacterium</taxon>
    </lineage>
</organism>
<dbReference type="InterPro" id="IPR010994">
    <property type="entry name" value="RuvA_2-like"/>
</dbReference>
<protein>
    <recommendedName>
        <fullName evidence="6">Holliday junction branch migration complex subunit RuvA</fullName>
    </recommendedName>
</protein>
<dbReference type="HAMAP" id="MF_00031">
    <property type="entry name" value="DNA_HJ_migration_RuvA"/>
    <property type="match status" value="1"/>
</dbReference>
<dbReference type="NCBIfam" id="TIGR00084">
    <property type="entry name" value="ruvA"/>
    <property type="match status" value="1"/>
</dbReference>
<evidence type="ECO:0000256" key="2">
    <source>
        <dbReference type="ARBA" id="ARBA00022763"/>
    </source>
</evidence>
<comment type="caution">
    <text evidence="6">Lacks conserved residue(s) required for the propagation of feature annotation.</text>
</comment>
<comment type="subunit">
    <text evidence="6">Homotetramer. Forms an RuvA(8)-RuvB(12)-Holliday junction (HJ) complex. HJ DNA is sandwiched between 2 RuvA tetramers; dsDNA enters through RuvA and exits via RuvB. An RuvB hexamer assembles on each DNA strand where it exits the tetramer. Each RuvB hexamer is contacted by two RuvA subunits (via domain III) on 2 adjacent RuvB subunits; this complex drives branch migration. In the full resolvosome a probable DNA-RuvA(4)-RuvB(12)-RuvC(2) complex forms which resolves the HJ.</text>
</comment>
<dbReference type="InterPro" id="IPR011114">
    <property type="entry name" value="RuvA_C"/>
</dbReference>
<dbReference type="SUPFAM" id="SSF47781">
    <property type="entry name" value="RuvA domain 2-like"/>
    <property type="match status" value="1"/>
</dbReference>
<dbReference type="EMBL" id="QRWX01000002">
    <property type="protein sequence ID" value="RGT56048.1"/>
    <property type="molecule type" value="Genomic_DNA"/>
</dbReference>
<dbReference type="SUPFAM" id="SSF46929">
    <property type="entry name" value="DNA helicase RuvA subunit, C-terminal domain"/>
    <property type="match status" value="1"/>
</dbReference>
<comment type="similarity">
    <text evidence="6">Belongs to the RuvA family.</text>
</comment>
<dbReference type="Gene3D" id="2.40.50.140">
    <property type="entry name" value="Nucleic acid-binding proteins"/>
    <property type="match status" value="1"/>
</dbReference>
<dbReference type="GO" id="GO:0000400">
    <property type="term" value="F:four-way junction DNA binding"/>
    <property type="evidence" value="ECO:0007669"/>
    <property type="project" value="UniProtKB-UniRule"/>
</dbReference>
<dbReference type="InterPro" id="IPR013849">
    <property type="entry name" value="DNA_helicase_Holl-junc_RuvA_I"/>
</dbReference>
<dbReference type="GO" id="GO:0005737">
    <property type="term" value="C:cytoplasm"/>
    <property type="evidence" value="ECO:0007669"/>
    <property type="project" value="UniProtKB-SubCell"/>
</dbReference>
<evidence type="ECO:0000256" key="3">
    <source>
        <dbReference type="ARBA" id="ARBA00023125"/>
    </source>
</evidence>
<feature type="domain" description="Helix-hairpin-helix DNA-binding motif class 1" evidence="7">
    <location>
        <begin position="108"/>
        <end position="127"/>
    </location>
</feature>
<dbReference type="GO" id="GO:0048476">
    <property type="term" value="C:Holliday junction resolvase complex"/>
    <property type="evidence" value="ECO:0007669"/>
    <property type="project" value="UniProtKB-UniRule"/>
</dbReference>
<evidence type="ECO:0000313" key="8">
    <source>
        <dbReference type="EMBL" id="RGT56048.1"/>
    </source>
</evidence>
<evidence type="ECO:0000313" key="9">
    <source>
        <dbReference type="Proteomes" id="UP000284731"/>
    </source>
</evidence>
<dbReference type="Pfam" id="PF14520">
    <property type="entry name" value="HHH_5"/>
    <property type="match status" value="1"/>
</dbReference>
<feature type="domain" description="Helix-hairpin-helix DNA-binding motif class 1" evidence="7">
    <location>
        <begin position="73"/>
        <end position="92"/>
    </location>
</feature>
<reference evidence="8 9" key="1">
    <citation type="submission" date="2018-08" db="EMBL/GenBank/DDBJ databases">
        <title>A genome reference for cultivated species of the human gut microbiota.</title>
        <authorList>
            <person name="Zou Y."/>
            <person name="Xue W."/>
            <person name="Luo G."/>
        </authorList>
    </citation>
    <scope>NUCLEOTIDE SEQUENCE [LARGE SCALE GENOMIC DNA]</scope>
    <source>
        <strain evidence="8 9">AF18-46</strain>
    </source>
</reference>
<comment type="domain">
    <text evidence="6">Has three domains with a flexible linker between the domains II and III and assumes an 'L' shape. Domain III is highly mobile and contacts RuvB.</text>
</comment>
<keyword evidence="8" id="KW-0378">Hydrolase</keyword>
<dbReference type="GO" id="GO:0006281">
    <property type="term" value="P:DNA repair"/>
    <property type="evidence" value="ECO:0007669"/>
    <property type="project" value="UniProtKB-UniRule"/>
</dbReference>